<dbReference type="AlphaFoldDB" id="A0A645D7M0"/>
<comment type="caution">
    <text evidence="1">The sequence shown here is derived from an EMBL/GenBank/DDBJ whole genome shotgun (WGS) entry which is preliminary data.</text>
</comment>
<gene>
    <name evidence="1" type="ORF">SDC9_132329</name>
</gene>
<dbReference type="EMBL" id="VSSQ01033600">
    <property type="protein sequence ID" value="MPM85251.1"/>
    <property type="molecule type" value="Genomic_DNA"/>
</dbReference>
<protein>
    <submittedName>
        <fullName evidence="1">Uncharacterized protein</fullName>
    </submittedName>
</protein>
<reference evidence="1" key="1">
    <citation type="submission" date="2019-08" db="EMBL/GenBank/DDBJ databases">
        <authorList>
            <person name="Kucharzyk K."/>
            <person name="Murdoch R.W."/>
            <person name="Higgins S."/>
            <person name="Loffler F."/>
        </authorList>
    </citation>
    <scope>NUCLEOTIDE SEQUENCE</scope>
</reference>
<evidence type="ECO:0000313" key="1">
    <source>
        <dbReference type="EMBL" id="MPM85251.1"/>
    </source>
</evidence>
<organism evidence="1">
    <name type="scientific">bioreactor metagenome</name>
    <dbReference type="NCBI Taxonomy" id="1076179"/>
    <lineage>
        <taxon>unclassified sequences</taxon>
        <taxon>metagenomes</taxon>
        <taxon>ecological metagenomes</taxon>
    </lineage>
</organism>
<proteinExistence type="predicted"/>
<sequence>MCYDIKRIIKGDKGKQVQSRYIFDGVFIANSFGQLMIVPNQIAHGFYLADELGLLQREVASAFGIAGVQYSTVSKDHSG</sequence>
<name>A0A645D7M0_9ZZZZ</name>
<accession>A0A645D7M0</accession>